<dbReference type="EnsemblMetazoa" id="tetur18g02480.1">
    <property type="protein sequence ID" value="tetur18g02480.1"/>
    <property type="gene ID" value="tetur18g02480"/>
</dbReference>
<keyword evidence="3 7" id="KW-0238">DNA-binding</keyword>
<feature type="region of interest" description="Disordered" evidence="9">
    <location>
        <begin position="317"/>
        <end position="347"/>
    </location>
</feature>
<keyword evidence="2" id="KW-0805">Transcription regulation</keyword>
<evidence type="ECO:0000256" key="2">
    <source>
        <dbReference type="ARBA" id="ARBA00023015"/>
    </source>
</evidence>
<evidence type="ECO:0000256" key="7">
    <source>
        <dbReference type="PROSITE-ProRule" id="PRU00108"/>
    </source>
</evidence>
<dbReference type="PANTHER" id="PTHR46271">
    <property type="entry name" value="HOMEOBOX PROTEIN, PUTATIVE-RELATED"/>
    <property type="match status" value="1"/>
</dbReference>
<name>T1KR71_TETUR</name>
<dbReference type="eggNOG" id="KOG0490">
    <property type="taxonomic scope" value="Eukaryota"/>
</dbReference>
<dbReference type="GO" id="GO:0000981">
    <property type="term" value="F:DNA-binding transcription factor activity, RNA polymerase II-specific"/>
    <property type="evidence" value="ECO:0007669"/>
    <property type="project" value="InterPro"/>
</dbReference>
<dbReference type="InterPro" id="IPR009057">
    <property type="entry name" value="Homeodomain-like_sf"/>
</dbReference>
<feature type="region of interest" description="Disordered" evidence="9">
    <location>
        <begin position="103"/>
        <end position="169"/>
    </location>
</feature>
<reference evidence="11" key="2">
    <citation type="submission" date="2015-06" db="UniProtKB">
        <authorList>
            <consortium name="EnsemblMetazoa"/>
        </authorList>
    </citation>
    <scope>IDENTIFICATION</scope>
</reference>
<keyword evidence="12" id="KW-1185">Reference proteome</keyword>
<feature type="compositionally biased region" description="Low complexity" evidence="9">
    <location>
        <begin position="463"/>
        <end position="478"/>
    </location>
</feature>
<dbReference type="STRING" id="32264.T1KR71"/>
<feature type="compositionally biased region" description="Polar residues" evidence="9">
    <location>
        <begin position="239"/>
        <end position="249"/>
    </location>
</feature>
<dbReference type="OrthoDB" id="6159439at2759"/>
<sequence length="534" mass="58039">MDQKGIQLNAAKFGHIENDLLTSKRHSIDAILGLQTIKETDYKRCKKLVKKCKDEISKKNISIIYNPLSYHDTYPSSPCSSPNYPMKQCTGFNDDRVINEQDETTEHDQNVNDDSEDDSDDVGSNSAGEDNASLHHHPSSSHHLSSPFSPSSCSPGPHKKKHRRNRTTFTTYQLHQLERAFERSHYPDVYVREELASKVNLPEVRVQVWFQNRRAKWRRQEKLEISSGFQGINDHLNSPQLTGLTDSPVNNNHSSSASLNHSSLGIPHHSVSHNSLSNLHSSIPQNLLMSELCGRSQGAHYPLESWLAATAASSLPSSSSGLSSNPSAGTSSSRATTLPSPSTSSISNVNSISNTLTNGTHSFPVNFKAHPGSVYPNYFLNSSTSLPLSTGSIASVSSGLHSSHYINPLFPFTALPLSVHSGQPPPFLYLNSISRRPSNGSSLSLTGSPLNLSTSTETISKLTLSSPSSASSSPRATSNAQTATEKSTIKNSSSGLLFNSQTQKRNQSEKQTLSSLVNSSNESKLQSDQNSAAK</sequence>
<evidence type="ECO:0000313" key="11">
    <source>
        <dbReference type="EnsemblMetazoa" id="tetur18g02480.1"/>
    </source>
</evidence>
<feature type="region of interest" description="Disordered" evidence="9">
    <location>
        <begin position="239"/>
        <end position="266"/>
    </location>
</feature>
<feature type="region of interest" description="Disordered" evidence="9">
    <location>
        <begin position="463"/>
        <end position="534"/>
    </location>
</feature>
<evidence type="ECO:0000256" key="5">
    <source>
        <dbReference type="ARBA" id="ARBA00023163"/>
    </source>
</evidence>
<feature type="domain" description="Homeobox" evidence="10">
    <location>
        <begin position="160"/>
        <end position="220"/>
    </location>
</feature>
<dbReference type="FunFam" id="1.10.10.60:FF:000071">
    <property type="entry name" value="Retinal homeobox gene 2"/>
    <property type="match status" value="1"/>
</dbReference>
<evidence type="ECO:0000256" key="9">
    <source>
        <dbReference type="SAM" id="MobiDB-lite"/>
    </source>
</evidence>
<evidence type="ECO:0000256" key="8">
    <source>
        <dbReference type="RuleBase" id="RU000682"/>
    </source>
</evidence>
<dbReference type="Pfam" id="PF00046">
    <property type="entry name" value="Homeodomain"/>
    <property type="match status" value="1"/>
</dbReference>
<keyword evidence="6 7" id="KW-0539">Nucleus</keyword>
<dbReference type="InterPro" id="IPR001356">
    <property type="entry name" value="HD"/>
</dbReference>
<feature type="compositionally biased region" description="Acidic residues" evidence="9">
    <location>
        <begin position="111"/>
        <end position="121"/>
    </location>
</feature>
<dbReference type="EMBL" id="CAEY01000384">
    <property type="status" value="NOT_ANNOTATED_CDS"/>
    <property type="molecule type" value="Genomic_DNA"/>
</dbReference>
<feature type="compositionally biased region" description="Basic residues" evidence="9">
    <location>
        <begin position="157"/>
        <end position="166"/>
    </location>
</feature>
<dbReference type="SMART" id="SM00389">
    <property type="entry name" value="HOX"/>
    <property type="match status" value="1"/>
</dbReference>
<feature type="compositionally biased region" description="Polar residues" evidence="9">
    <location>
        <begin position="479"/>
        <end position="534"/>
    </location>
</feature>
<dbReference type="CDD" id="cd00086">
    <property type="entry name" value="homeodomain"/>
    <property type="match status" value="1"/>
</dbReference>
<dbReference type="PROSITE" id="PS00027">
    <property type="entry name" value="HOMEOBOX_1"/>
    <property type="match status" value="1"/>
</dbReference>
<feature type="DNA-binding region" description="Homeobox" evidence="7">
    <location>
        <begin position="162"/>
        <end position="221"/>
    </location>
</feature>
<evidence type="ECO:0000313" key="12">
    <source>
        <dbReference type="Proteomes" id="UP000015104"/>
    </source>
</evidence>
<keyword evidence="4 7" id="KW-0371">Homeobox</keyword>
<dbReference type="KEGG" id="tut:107366538"/>
<evidence type="ECO:0000256" key="3">
    <source>
        <dbReference type="ARBA" id="ARBA00023125"/>
    </source>
</evidence>
<dbReference type="GO" id="GO:0045944">
    <property type="term" value="P:positive regulation of transcription by RNA polymerase II"/>
    <property type="evidence" value="ECO:0007669"/>
    <property type="project" value="InterPro"/>
</dbReference>
<dbReference type="Gene3D" id="1.10.10.60">
    <property type="entry name" value="Homeodomain-like"/>
    <property type="match status" value="1"/>
</dbReference>
<dbReference type="GO" id="GO:0000978">
    <property type="term" value="F:RNA polymerase II cis-regulatory region sequence-specific DNA binding"/>
    <property type="evidence" value="ECO:0007669"/>
    <property type="project" value="TreeGrafter"/>
</dbReference>
<dbReference type="GO" id="GO:0005634">
    <property type="term" value="C:nucleus"/>
    <property type="evidence" value="ECO:0007669"/>
    <property type="project" value="UniProtKB-SubCell"/>
</dbReference>
<evidence type="ECO:0000256" key="4">
    <source>
        <dbReference type="ARBA" id="ARBA00023155"/>
    </source>
</evidence>
<organism evidence="11 12">
    <name type="scientific">Tetranychus urticae</name>
    <name type="common">Two-spotted spider mite</name>
    <dbReference type="NCBI Taxonomy" id="32264"/>
    <lineage>
        <taxon>Eukaryota</taxon>
        <taxon>Metazoa</taxon>
        <taxon>Ecdysozoa</taxon>
        <taxon>Arthropoda</taxon>
        <taxon>Chelicerata</taxon>
        <taxon>Arachnida</taxon>
        <taxon>Acari</taxon>
        <taxon>Acariformes</taxon>
        <taxon>Trombidiformes</taxon>
        <taxon>Prostigmata</taxon>
        <taxon>Eleutherengona</taxon>
        <taxon>Raphignathae</taxon>
        <taxon>Tetranychoidea</taxon>
        <taxon>Tetranychidae</taxon>
        <taxon>Tetranychus</taxon>
    </lineage>
</organism>
<comment type="subcellular location">
    <subcellularLocation>
        <location evidence="1 7 8">Nucleus</location>
    </subcellularLocation>
</comment>
<accession>T1KR71</accession>
<evidence type="ECO:0000259" key="10">
    <source>
        <dbReference type="PROSITE" id="PS50071"/>
    </source>
</evidence>
<reference evidence="12" key="1">
    <citation type="submission" date="2011-08" db="EMBL/GenBank/DDBJ databases">
        <authorList>
            <person name="Rombauts S."/>
        </authorList>
    </citation>
    <scope>NUCLEOTIDE SEQUENCE</scope>
    <source>
        <strain evidence="12">London</strain>
    </source>
</reference>
<dbReference type="InterPro" id="IPR043562">
    <property type="entry name" value="RAX/RAX2"/>
</dbReference>
<dbReference type="PANTHER" id="PTHR46271:SF4">
    <property type="entry name" value="HOMEOBOX PROTEIN, PUTATIVE-RELATED"/>
    <property type="match status" value="1"/>
</dbReference>
<evidence type="ECO:0000256" key="1">
    <source>
        <dbReference type="ARBA" id="ARBA00004123"/>
    </source>
</evidence>
<dbReference type="SUPFAM" id="SSF46689">
    <property type="entry name" value="Homeodomain-like"/>
    <property type="match status" value="1"/>
</dbReference>
<feature type="compositionally biased region" description="Low complexity" evidence="9">
    <location>
        <begin position="250"/>
        <end position="266"/>
    </location>
</feature>
<protein>
    <recommendedName>
        <fullName evidence="10">Homeobox domain-containing protein</fullName>
    </recommendedName>
</protein>
<dbReference type="AlphaFoldDB" id="T1KR71"/>
<dbReference type="PROSITE" id="PS50071">
    <property type="entry name" value="HOMEOBOX_2"/>
    <property type="match status" value="1"/>
</dbReference>
<dbReference type="Proteomes" id="UP000015104">
    <property type="component" value="Unassembled WGS sequence"/>
</dbReference>
<dbReference type="InterPro" id="IPR017970">
    <property type="entry name" value="Homeobox_CS"/>
</dbReference>
<dbReference type="HOGENOM" id="CLU_590992_0_0_1"/>
<feature type="compositionally biased region" description="Low complexity" evidence="9">
    <location>
        <begin position="141"/>
        <end position="156"/>
    </location>
</feature>
<gene>
    <name evidence="11" type="primary">107366538</name>
</gene>
<proteinExistence type="predicted"/>
<evidence type="ECO:0000256" key="6">
    <source>
        <dbReference type="ARBA" id="ARBA00023242"/>
    </source>
</evidence>
<keyword evidence="5" id="KW-0804">Transcription</keyword>